<gene>
    <name evidence="2" type="ORF">ALC53_14224</name>
</gene>
<evidence type="ECO:0000256" key="1">
    <source>
        <dbReference type="SAM" id="MobiDB-lite"/>
    </source>
</evidence>
<evidence type="ECO:0000313" key="3">
    <source>
        <dbReference type="Proteomes" id="UP000078540"/>
    </source>
</evidence>
<reference evidence="2 3" key="1">
    <citation type="submission" date="2015-09" db="EMBL/GenBank/DDBJ databases">
        <title>Atta colombica WGS genome.</title>
        <authorList>
            <person name="Nygaard S."/>
            <person name="Hu H."/>
            <person name="Boomsma J."/>
            <person name="Zhang G."/>
        </authorList>
    </citation>
    <scope>NUCLEOTIDE SEQUENCE [LARGE SCALE GENOMIC DNA]</scope>
    <source>
        <strain evidence="2">Treedump-2</strain>
        <tissue evidence="2">Whole body</tissue>
    </source>
</reference>
<feature type="region of interest" description="Disordered" evidence="1">
    <location>
        <begin position="58"/>
        <end position="80"/>
    </location>
</feature>
<accession>A0A195ATH9</accession>
<dbReference type="AlphaFoldDB" id="A0A195ATH9"/>
<evidence type="ECO:0000313" key="2">
    <source>
        <dbReference type="EMBL" id="KYM75528.1"/>
    </source>
</evidence>
<dbReference type="Proteomes" id="UP000078540">
    <property type="component" value="Unassembled WGS sequence"/>
</dbReference>
<organism evidence="2 3">
    <name type="scientific">Atta colombica</name>
    <dbReference type="NCBI Taxonomy" id="520822"/>
    <lineage>
        <taxon>Eukaryota</taxon>
        <taxon>Metazoa</taxon>
        <taxon>Ecdysozoa</taxon>
        <taxon>Arthropoda</taxon>
        <taxon>Hexapoda</taxon>
        <taxon>Insecta</taxon>
        <taxon>Pterygota</taxon>
        <taxon>Neoptera</taxon>
        <taxon>Endopterygota</taxon>
        <taxon>Hymenoptera</taxon>
        <taxon>Apocrita</taxon>
        <taxon>Aculeata</taxon>
        <taxon>Formicoidea</taxon>
        <taxon>Formicidae</taxon>
        <taxon>Myrmicinae</taxon>
        <taxon>Atta</taxon>
    </lineage>
</organism>
<name>A0A195ATH9_9HYME</name>
<proteinExistence type="predicted"/>
<sequence length="80" mass="8564">MISRASGVRTTGVPRRIAAPSAFVPYFMQLPTSLSFTRGTVRPITIMSHVEIRLPRPVANGQGSITNTQSITAGHSINDA</sequence>
<feature type="compositionally biased region" description="Polar residues" evidence="1">
    <location>
        <begin position="61"/>
        <end position="80"/>
    </location>
</feature>
<dbReference type="EMBL" id="KQ976745">
    <property type="protein sequence ID" value="KYM75528.1"/>
    <property type="molecule type" value="Genomic_DNA"/>
</dbReference>
<protein>
    <submittedName>
        <fullName evidence="2">Uncharacterized protein</fullName>
    </submittedName>
</protein>
<keyword evidence="3" id="KW-1185">Reference proteome</keyword>